<dbReference type="EMBL" id="CM042048">
    <property type="protein sequence ID" value="KAI3759272.1"/>
    <property type="molecule type" value="Genomic_DNA"/>
</dbReference>
<sequence length="570" mass="62849">MNLTRKKSPGTYKMESSTPKVLSRYLRGPTGSCHDNCKCVITTQPIEPKPINPFPKRVPKPPADRRNVDADHSVNKPKKAPSLVPKAPTRITNVKNNKFVKDEGIKRDFIKFSTKKDVAIEPKIRDLKPKSQISRTNGRRHSDVFQPNENMVLQSRVPRRRLSDVGTISNASSVRGSSINKNESRKDSKPPSVMNKKPNSSLKPIVSSPKPGAKVLPPLRSYRSLPKPELKGSRKLKPTKTIGVEVVPEKTLQVIERTKSQIPISSTSSSSSSSSEEKVITCNGLQESCSTSMEDDTPATDGQHDDEIEDSEDKTAKEVGNLVVETIENQLPISSTSSSSSSSEEKVITCNELQEACSPSMEDNTPATDSQHENEIEDSEDKTAKEDEQVVVETIENQIPISSTSSSSEEFPPSMEDDNPATDGQKDDTIEDSEDKDANRVGKLVVETEDGSLGELRFRRGKVVSPHSEDSSPRKMQFKQGKELEENESEKCENKSLRRLSSDGVVTSPETSHAINVDLKHQDVVEKKDSDSLNKIIEETASKLIQTRKSKVKALVGAFDYITSGNNLTS</sequence>
<gene>
    <name evidence="1" type="ORF">L6452_06965</name>
</gene>
<proteinExistence type="predicted"/>
<reference evidence="1 2" key="2">
    <citation type="journal article" date="2022" name="Mol. Ecol. Resour.">
        <title>The genomes of chicory, endive, great burdock and yacon provide insights into Asteraceae paleo-polyploidization history and plant inulin production.</title>
        <authorList>
            <person name="Fan W."/>
            <person name="Wang S."/>
            <person name="Wang H."/>
            <person name="Wang A."/>
            <person name="Jiang F."/>
            <person name="Liu H."/>
            <person name="Zhao H."/>
            <person name="Xu D."/>
            <person name="Zhang Y."/>
        </authorList>
    </citation>
    <scope>NUCLEOTIDE SEQUENCE [LARGE SCALE GENOMIC DNA]</scope>
    <source>
        <strain evidence="2">cv. Niubang</strain>
    </source>
</reference>
<reference evidence="2" key="1">
    <citation type="journal article" date="2022" name="Mol. Ecol. Resour.">
        <title>The genomes of chicory, endive, great burdock and yacon provide insights into Asteraceae palaeo-polyploidization history and plant inulin production.</title>
        <authorList>
            <person name="Fan W."/>
            <person name="Wang S."/>
            <person name="Wang H."/>
            <person name="Wang A."/>
            <person name="Jiang F."/>
            <person name="Liu H."/>
            <person name="Zhao H."/>
            <person name="Xu D."/>
            <person name="Zhang Y."/>
        </authorList>
    </citation>
    <scope>NUCLEOTIDE SEQUENCE [LARGE SCALE GENOMIC DNA]</scope>
    <source>
        <strain evidence="2">cv. Niubang</strain>
    </source>
</reference>
<evidence type="ECO:0000313" key="1">
    <source>
        <dbReference type="EMBL" id="KAI3759272.1"/>
    </source>
</evidence>
<protein>
    <submittedName>
        <fullName evidence="1">Uncharacterized protein</fullName>
    </submittedName>
</protein>
<dbReference type="Proteomes" id="UP001055879">
    <property type="component" value="Linkage Group LG02"/>
</dbReference>
<organism evidence="1 2">
    <name type="scientific">Arctium lappa</name>
    <name type="common">Greater burdock</name>
    <name type="synonym">Lappa major</name>
    <dbReference type="NCBI Taxonomy" id="4217"/>
    <lineage>
        <taxon>Eukaryota</taxon>
        <taxon>Viridiplantae</taxon>
        <taxon>Streptophyta</taxon>
        <taxon>Embryophyta</taxon>
        <taxon>Tracheophyta</taxon>
        <taxon>Spermatophyta</taxon>
        <taxon>Magnoliopsida</taxon>
        <taxon>eudicotyledons</taxon>
        <taxon>Gunneridae</taxon>
        <taxon>Pentapetalae</taxon>
        <taxon>asterids</taxon>
        <taxon>campanulids</taxon>
        <taxon>Asterales</taxon>
        <taxon>Asteraceae</taxon>
        <taxon>Carduoideae</taxon>
        <taxon>Cardueae</taxon>
        <taxon>Arctiinae</taxon>
        <taxon>Arctium</taxon>
    </lineage>
</organism>
<name>A0ACB9EKC0_ARCLA</name>
<accession>A0ACB9EKC0</accession>
<comment type="caution">
    <text evidence="1">The sequence shown here is derived from an EMBL/GenBank/DDBJ whole genome shotgun (WGS) entry which is preliminary data.</text>
</comment>
<keyword evidence="2" id="KW-1185">Reference proteome</keyword>
<evidence type="ECO:0000313" key="2">
    <source>
        <dbReference type="Proteomes" id="UP001055879"/>
    </source>
</evidence>